<dbReference type="InterPro" id="IPR016181">
    <property type="entry name" value="Acyl_CoA_acyltransferase"/>
</dbReference>
<dbReference type="CDD" id="cd04301">
    <property type="entry name" value="NAT_SF"/>
    <property type="match status" value="1"/>
</dbReference>
<dbReference type="Gene3D" id="3.40.630.30">
    <property type="match status" value="1"/>
</dbReference>
<accession>A0A7K1FMP4</accession>
<dbReference type="PANTHER" id="PTHR43877">
    <property type="entry name" value="AMINOALKYLPHOSPHONATE N-ACETYLTRANSFERASE-RELATED-RELATED"/>
    <property type="match status" value="1"/>
</dbReference>
<dbReference type="InterPro" id="IPR050832">
    <property type="entry name" value="Bact_Acetyltransf"/>
</dbReference>
<dbReference type="SUPFAM" id="SSF55729">
    <property type="entry name" value="Acyl-CoA N-acyltransferases (Nat)"/>
    <property type="match status" value="1"/>
</dbReference>
<evidence type="ECO:0000259" key="3">
    <source>
        <dbReference type="PROSITE" id="PS51186"/>
    </source>
</evidence>
<evidence type="ECO:0000256" key="2">
    <source>
        <dbReference type="ARBA" id="ARBA00023315"/>
    </source>
</evidence>
<keyword evidence="1 4" id="KW-0808">Transferase</keyword>
<dbReference type="Proteomes" id="UP000460221">
    <property type="component" value="Unassembled WGS sequence"/>
</dbReference>
<dbReference type="Pfam" id="PF00583">
    <property type="entry name" value="Acetyltransf_1"/>
    <property type="match status" value="1"/>
</dbReference>
<reference evidence="4 5" key="1">
    <citation type="submission" date="2019-11" db="EMBL/GenBank/DDBJ databases">
        <authorList>
            <person name="Jiang L.-Q."/>
        </authorList>
    </citation>
    <scope>NUCLEOTIDE SEQUENCE [LARGE SCALE GENOMIC DNA]</scope>
    <source>
        <strain evidence="4 5">YIM 132087</strain>
    </source>
</reference>
<dbReference type="GO" id="GO:0016747">
    <property type="term" value="F:acyltransferase activity, transferring groups other than amino-acyl groups"/>
    <property type="evidence" value="ECO:0007669"/>
    <property type="project" value="InterPro"/>
</dbReference>
<protein>
    <submittedName>
        <fullName evidence="4">GNAT family N-acetyltransferase</fullName>
    </submittedName>
</protein>
<evidence type="ECO:0000313" key="4">
    <source>
        <dbReference type="EMBL" id="MTD15441.1"/>
    </source>
</evidence>
<sequence>MDVVAEHDRVLAGLDPLLPETGPLPVEPPARLLSVTAGPSAGQALARYGEVGAEDPLAMWGALRRHMLTVRLAGPDRAGVLRELLHEWLGALDVRVGDWDTSASVTVPSRDPVVRLPLVELGFAPLIVVAARRAGTSTPAGSDVPVREAVVADLDQLADLNDALVDTDAHNGVVTSRPGQRERLREGLETTLAGAPGWTLVAGEPRAVGFVQVNRPEQAAWIVPMSSAGAEAAYLSGMYVEPKERGSGVGAALVGKAHARIDAAGVPLTLLHYAVPNPRSGPFWSRMGYRPLWTTWQRRPAARPEL</sequence>
<feature type="domain" description="N-acetyltransferase" evidence="3">
    <location>
        <begin position="144"/>
        <end position="306"/>
    </location>
</feature>
<keyword evidence="5" id="KW-1185">Reference proteome</keyword>
<evidence type="ECO:0000313" key="5">
    <source>
        <dbReference type="Proteomes" id="UP000460221"/>
    </source>
</evidence>
<name>A0A7K1FMP4_9ACTN</name>
<gene>
    <name evidence="4" type="ORF">GIS00_16010</name>
</gene>
<organism evidence="4 5">
    <name type="scientific">Nakamurella alba</name>
    <dbReference type="NCBI Taxonomy" id="2665158"/>
    <lineage>
        <taxon>Bacteria</taxon>
        <taxon>Bacillati</taxon>
        <taxon>Actinomycetota</taxon>
        <taxon>Actinomycetes</taxon>
        <taxon>Nakamurellales</taxon>
        <taxon>Nakamurellaceae</taxon>
        <taxon>Nakamurella</taxon>
    </lineage>
</organism>
<proteinExistence type="predicted"/>
<evidence type="ECO:0000256" key="1">
    <source>
        <dbReference type="ARBA" id="ARBA00022679"/>
    </source>
</evidence>
<keyword evidence="2" id="KW-0012">Acyltransferase</keyword>
<dbReference type="RefSeq" id="WP_154769448.1">
    <property type="nucleotide sequence ID" value="NZ_WLYK01000006.1"/>
</dbReference>
<dbReference type="EMBL" id="WLYK01000006">
    <property type="protein sequence ID" value="MTD15441.1"/>
    <property type="molecule type" value="Genomic_DNA"/>
</dbReference>
<dbReference type="AlphaFoldDB" id="A0A7K1FMP4"/>
<dbReference type="PROSITE" id="PS51186">
    <property type="entry name" value="GNAT"/>
    <property type="match status" value="1"/>
</dbReference>
<comment type="caution">
    <text evidence="4">The sequence shown here is derived from an EMBL/GenBank/DDBJ whole genome shotgun (WGS) entry which is preliminary data.</text>
</comment>
<dbReference type="InterPro" id="IPR000182">
    <property type="entry name" value="GNAT_dom"/>
</dbReference>